<dbReference type="EMBL" id="AP024202">
    <property type="protein sequence ID" value="BCN92990.1"/>
    <property type="molecule type" value="Genomic_DNA"/>
</dbReference>
<feature type="domain" description="Flagellar assembly protein FliH/Type III secretion system HrpE" evidence="11">
    <location>
        <begin position="118"/>
        <end position="232"/>
    </location>
</feature>
<evidence type="ECO:0000313" key="13">
    <source>
        <dbReference type="Proteomes" id="UP001054820"/>
    </source>
</evidence>
<evidence type="ECO:0000256" key="7">
    <source>
        <dbReference type="ARBA" id="ARBA00022795"/>
    </source>
</evidence>
<evidence type="ECO:0000256" key="1">
    <source>
        <dbReference type="ARBA" id="ARBA00003041"/>
    </source>
</evidence>
<reference evidence="12" key="1">
    <citation type="journal article" date="2022" name="Arch. Microbiol.">
        <title>Thiomicrorhabdus immobilis sp. nov., a mesophilic sulfur-oxidizing bacterium isolated from sediment of a brackish lake in northern Japan.</title>
        <authorList>
            <person name="Kojima H."/>
            <person name="Mochizuki J."/>
            <person name="Kanda M."/>
            <person name="Watanabe T."/>
            <person name="Fukui M."/>
        </authorList>
    </citation>
    <scope>NUCLEOTIDE SEQUENCE</scope>
    <source>
        <strain evidence="12">Am19</strain>
    </source>
</reference>
<evidence type="ECO:0000256" key="10">
    <source>
        <dbReference type="SAM" id="MobiDB-lite"/>
    </source>
</evidence>
<dbReference type="RefSeq" id="WP_237263786.1">
    <property type="nucleotide sequence ID" value="NZ_AP024202.1"/>
</dbReference>
<dbReference type="InterPro" id="IPR051472">
    <property type="entry name" value="T3SS_Stator/FliH"/>
</dbReference>
<keyword evidence="9" id="KW-1006">Bacterial flagellum protein export</keyword>
<sequence>MDDQSLNTESSFKEEQIPVTKLVQSTDLQSPNIEPWKLSSFEKDEVAETTKVSAEVYEKLQREIQPEIQKQAELIKKDAYDSAFKQGYDEGFQKGLEEGSKQGELEAKAQVMETIEPKIEQFDAILSVLHKPFDSLEQKIYSDLVDFALHVAQTVIKKNVLEDKDWILNSVQESVEQLPESSSVINVYLHPDDLAFLQISKPSISEKWQLHESHNVYKGTCLVKQDYSTILNSWIARFDDIVEQTSQEKMVESEDSTSSKS</sequence>
<keyword evidence="12" id="KW-0966">Cell projection</keyword>
<keyword evidence="8" id="KW-0653">Protein transport</keyword>
<keyword evidence="7" id="KW-1005">Bacterial flagellum biogenesis</keyword>
<organism evidence="12 13">
    <name type="scientific">Thiomicrorhabdus immobilis</name>
    <dbReference type="NCBI Taxonomy" id="2791037"/>
    <lineage>
        <taxon>Bacteria</taxon>
        <taxon>Pseudomonadati</taxon>
        <taxon>Pseudomonadota</taxon>
        <taxon>Gammaproteobacteria</taxon>
        <taxon>Thiotrichales</taxon>
        <taxon>Piscirickettsiaceae</taxon>
        <taxon>Thiomicrorhabdus</taxon>
    </lineage>
</organism>
<keyword evidence="5" id="KW-0813">Transport</keyword>
<evidence type="ECO:0000256" key="5">
    <source>
        <dbReference type="ARBA" id="ARBA00022448"/>
    </source>
</evidence>
<name>A0ABM7MCB0_9GAMM</name>
<protein>
    <recommendedName>
        <fullName evidence="4">Flagellar assembly protein FliH</fullName>
    </recommendedName>
</protein>
<evidence type="ECO:0000313" key="12">
    <source>
        <dbReference type="EMBL" id="BCN92990.1"/>
    </source>
</evidence>
<evidence type="ECO:0000256" key="8">
    <source>
        <dbReference type="ARBA" id="ARBA00022927"/>
    </source>
</evidence>
<keyword evidence="12" id="KW-0969">Cilium</keyword>
<evidence type="ECO:0000256" key="4">
    <source>
        <dbReference type="ARBA" id="ARBA00016507"/>
    </source>
</evidence>
<feature type="compositionally biased region" description="Polar residues" evidence="10">
    <location>
        <begin position="1"/>
        <end position="10"/>
    </location>
</feature>
<dbReference type="InterPro" id="IPR000563">
    <property type="entry name" value="Flag_FliH"/>
</dbReference>
<evidence type="ECO:0000256" key="6">
    <source>
        <dbReference type="ARBA" id="ARBA00022490"/>
    </source>
</evidence>
<keyword evidence="12" id="KW-0282">Flagellum</keyword>
<dbReference type="Pfam" id="PF02108">
    <property type="entry name" value="FliH"/>
    <property type="match status" value="1"/>
</dbReference>
<accession>A0ABM7MCB0</accession>
<keyword evidence="13" id="KW-1185">Reference proteome</keyword>
<evidence type="ECO:0000259" key="11">
    <source>
        <dbReference type="Pfam" id="PF02108"/>
    </source>
</evidence>
<comment type="function">
    <text evidence="1">Needed for flagellar regrowth and assembly.</text>
</comment>
<dbReference type="PRINTS" id="PR01003">
    <property type="entry name" value="FLGFLIH"/>
</dbReference>
<dbReference type="Proteomes" id="UP001054820">
    <property type="component" value="Chromosome"/>
</dbReference>
<dbReference type="PANTHER" id="PTHR34982:SF1">
    <property type="entry name" value="FLAGELLAR ASSEMBLY PROTEIN FLIH"/>
    <property type="match status" value="1"/>
</dbReference>
<proteinExistence type="inferred from homology"/>
<feature type="region of interest" description="Disordered" evidence="10">
    <location>
        <begin position="1"/>
        <end position="25"/>
    </location>
</feature>
<dbReference type="InterPro" id="IPR018035">
    <property type="entry name" value="Flagellar_FliH/T3SS_HrpE"/>
</dbReference>
<evidence type="ECO:0000256" key="2">
    <source>
        <dbReference type="ARBA" id="ARBA00004496"/>
    </source>
</evidence>
<keyword evidence="6" id="KW-0963">Cytoplasm</keyword>
<comment type="similarity">
    <text evidence="3">Belongs to the FliH family.</text>
</comment>
<dbReference type="PANTHER" id="PTHR34982">
    <property type="entry name" value="YOP PROTEINS TRANSLOCATION PROTEIN L"/>
    <property type="match status" value="1"/>
</dbReference>
<evidence type="ECO:0000256" key="3">
    <source>
        <dbReference type="ARBA" id="ARBA00006602"/>
    </source>
</evidence>
<evidence type="ECO:0000256" key="9">
    <source>
        <dbReference type="ARBA" id="ARBA00023225"/>
    </source>
</evidence>
<gene>
    <name evidence="12" type="primary">fliH</name>
    <name evidence="12" type="ORF">THMIRHAM_07750</name>
</gene>
<comment type="subcellular location">
    <subcellularLocation>
        <location evidence="2">Cytoplasm</location>
    </subcellularLocation>
</comment>